<evidence type="ECO:0000313" key="1">
    <source>
        <dbReference type="EMBL" id="APC40954.1"/>
    </source>
</evidence>
<keyword evidence="2" id="KW-1185">Reference proteome</keyword>
<sequence length="166" mass="19126">MVIDVSELFSNKKARKEIDLDLEKAKFCYDNEFIQFSKPVKMHLTLKSNDDDIDLTGSIDTELLLACSRCLETFSYLIHIELNERLSKTLKSEDEDIIFIEDDRLDLNEIVENNIISILPIKRLCNKDCKGLCHQCGINLNHNTCNCVIDDIDPRLAKLKNLFSTD</sequence>
<protein>
    <submittedName>
        <fullName evidence="1">DNA-binding protein</fullName>
    </submittedName>
</protein>
<dbReference type="Pfam" id="PF02620">
    <property type="entry name" value="YceD"/>
    <property type="match status" value="1"/>
</dbReference>
<dbReference type="KEGG" id="ceu:A7L45_13175"/>
<dbReference type="EMBL" id="CP015756">
    <property type="protein sequence ID" value="APC40954.1"/>
    <property type="molecule type" value="Genomic_DNA"/>
</dbReference>
<organism evidence="1 2">
    <name type="scientific">Clostridium estertheticum subsp. estertheticum</name>
    <dbReference type="NCBI Taxonomy" id="1552"/>
    <lineage>
        <taxon>Bacteria</taxon>
        <taxon>Bacillati</taxon>
        <taxon>Bacillota</taxon>
        <taxon>Clostridia</taxon>
        <taxon>Eubacteriales</taxon>
        <taxon>Clostridiaceae</taxon>
        <taxon>Clostridium</taxon>
    </lineage>
</organism>
<dbReference type="PANTHER" id="PTHR34374:SF1">
    <property type="entry name" value="LARGE RIBOSOMAL RNA SUBUNIT ACCUMULATION PROTEIN YCED HOMOLOG 1, CHLOROPLASTIC"/>
    <property type="match status" value="1"/>
</dbReference>
<name>A0A1J0GHV7_9CLOT</name>
<keyword evidence="1" id="KW-0238">DNA-binding</keyword>
<dbReference type="OrthoDB" id="9790372at2"/>
<dbReference type="GeneID" id="83593452"/>
<gene>
    <name evidence="1" type="ORF">A7L45_13175</name>
</gene>
<evidence type="ECO:0000313" key="2">
    <source>
        <dbReference type="Proteomes" id="UP000182569"/>
    </source>
</evidence>
<reference evidence="2" key="1">
    <citation type="journal article" date="2016" name="Front. Microbiol.">
        <title>Complete Genome Sequence of Clostridium estertheticum DSM 8809, a Microbe Identified in Spoiled Vacuum Packed Beef.</title>
        <authorList>
            <person name="Yu Z."/>
            <person name="Gunn L."/>
            <person name="Brennan E."/>
            <person name="Reid R."/>
            <person name="Wall P.G."/>
            <person name="Gaora O.P."/>
            <person name="Hurley D."/>
            <person name="Bolton D."/>
            <person name="Fanning S."/>
        </authorList>
    </citation>
    <scope>NUCLEOTIDE SEQUENCE [LARGE SCALE GENOMIC DNA]</scope>
    <source>
        <strain evidence="2">DSM 8809</strain>
    </source>
</reference>
<dbReference type="InterPro" id="IPR003772">
    <property type="entry name" value="YceD"/>
</dbReference>
<proteinExistence type="predicted"/>
<dbReference type="STRING" id="1552.A7L45_13175"/>
<dbReference type="Proteomes" id="UP000182569">
    <property type="component" value="Chromosome"/>
</dbReference>
<dbReference type="GO" id="GO:0003677">
    <property type="term" value="F:DNA binding"/>
    <property type="evidence" value="ECO:0007669"/>
    <property type="project" value="UniProtKB-KW"/>
</dbReference>
<dbReference type="AlphaFoldDB" id="A0A1J0GHV7"/>
<dbReference type="PANTHER" id="PTHR34374">
    <property type="entry name" value="LARGE RIBOSOMAL RNA SUBUNIT ACCUMULATION PROTEIN YCED HOMOLOG 1, CHLOROPLASTIC"/>
    <property type="match status" value="1"/>
</dbReference>
<dbReference type="RefSeq" id="WP_071613247.1">
    <property type="nucleotide sequence ID" value="NZ_CP015756.1"/>
</dbReference>
<accession>A0A1J0GHV7</accession>